<keyword evidence="3" id="KW-1185">Reference proteome</keyword>
<evidence type="ECO:0000313" key="3">
    <source>
        <dbReference type="Proteomes" id="UP000521943"/>
    </source>
</evidence>
<accession>A0A8H6LWJ7</accession>
<dbReference type="Proteomes" id="UP000521943">
    <property type="component" value="Unassembled WGS sequence"/>
</dbReference>
<protein>
    <recommendedName>
        <fullName evidence="1">Integrase core domain-containing protein</fullName>
    </recommendedName>
</protein>
<comment type="caution">
    <text evidence="2">The sequence shown here is derived from an EMBL/GenBank/DDBJ whole genome shotgun (WGS) entry which is preliminary data.</text>
</comment>
<organism evidence="2 3">
    <name type="scientific">Ephemerocybe angulata</name>
    <dbReference type="NCBI Taxonomy" id="980116"/>
    <lineage>
        <taxon>Eukaryota</taxon>
        <taxon>Fungi</taxon>
        <taxon>Dikarya</taxon>
        <taxon>Basidiomycota</taxon>
        <taxon>Agaricomycotina</taxon>
        <taxon>Agaricomycetes</taxon>
        <taxon>Agaricomycetidae</taxon>
        <taxon>Agaricales</taxon>
        <taxon>Agaricineae</taxon>
        <taxon>Psathyrellaceae</taxon>
        <taxon>Ephemerocybe</taxon>
    </lineage>
</organism>
<gene>
    <name evidence="2" type="ORF">DFP72DRAFT_827043</name>
</gene>
<reference evidence="2 3" key="1">
    <citation type="submission" date="2020-07" db="EMBL/GenBank/DDBJ databases">
        <title>Comparative genomics of pyrophilous fungi reveals a link between fire events and developmental genes.</title>
        <authorList>
            <consortium name="DOE Joint Genome Institute"/>
            <person name="Steindorff A.S."/>
            <person name="Carver A."/>
            <person name="Calhoun S."/>
            <person name="Stillman K."/>
            <person name="Liu H."/>
            <person name="Lipzen A."/>
            <person name="Pangilinan J."/>
            <person name="Labutti K."/>
            <person name="Bruns T.D."/>
            <person name="Grigoriev I.V."/>
        </authorList>
    </citation>
    <scope>NUCLEOTIDE SEQUENCE [LARGE SCALE GENOMIC DNA]</scope>
    <source>
        <strain evidence="2 3">CBS 144469</strain>
    </source>
</reference>
<dbReference type="EMBL" id="JACGCI010000134">
    <property type="protein sequence ID" value="KAF6743841.1"/>
    <property type="molecule type" value="Genomic_DNA"/>
</dbReference>
<dbReference type="PANTHER" id="PTHR46177">
    <property type="entry name" value="INTEGRASE CATALYTIC DOMAIN-CONTAINING PROTEIN"/>
    <property type="match status" value="1"/>
</dbReference>
<proteinExistence type="predicted"/>
<sequence length="425" mass="48717">MPNPQGHNQWGEKECPEPELLKSTLIKYARQNLSRVDKLDRLRRDLSYDIGKTKLNELEREYGIPSVRRPGKTTEEINKMVVGEIKKDTNMQRGPVALKSLLRDQGIMVPRSTVRSLMHKLAPHGFHLRYPGSQKVKNPRVALWAFGPYHEISADGHEKLNSQALQMGEISLAIYLYRDKWSGAILKLSVLPDCRTAAALGHVFLDLVADLGGIPMQMTTDKGPEVGWQYALQDGLRALYAPQIKPEIYPSFVTLKSVHNTVSESTWRFLGEQKTRTLKEVILRGKADHIFRPQCSFHCHLFYWVFVPLVQKELDEFKSYWNNHKIRRQAEKRMPSEHVPLDALEHPEVYDGINCLIKIPKDGQDVAREYLTGKVGSREEHVSWYSLEFAAIAERTYLAIGSPELDLDSAWDVFDKMSRNMVDTL</sequence>
<evidence type="ECO:0000259" key="1">
    <source>
        <dbReference type="Pfam" id="PF24764"/>
    </source>
</evidence>
<dbReference type="InterPro" id="IPR058913">
    <property type="entry name" value="Integrase_dom_put"/>
</dbReference>
<dbReference type="AlphaFoldDB" id="A0A8H6LWJ7"/>
<evidence type="ECO:0000313" key="2">
    <source>
        <dbReference type="EMBL" id="KAF6743841.1"/>
    </source>
</evidence>
<dbReference type="PANTHER" id="PTHR46177:SF1">
    <property type="entry name" value="INTEGRASE CATALYTIC DOMAIN-CONTAINING PROTEIN"/>
    <property type="match status" value="1"/>
</dbReference>
<name>A0A8H6LWJ7_9AGAR</name>
<feature type="domain" description="Integrase core" evidence="1">
    <location>
        <begin position="179"/>
        <end position="332"/>
    </location>
</feature>
<dbReference type="OrthoDB" id="2974164at2759"/>
<dbReference type="Pfam" id="PF24764">
    <property type="entry name" value="rva_4"/>
    <property type="match status" value="1"/>
</dbReference>